<feature type="compositionally biased region" description="Low complexity" evidence="1">
    <location>
        <begin position="216"/>
        <end position="231"/>
    </location>
</feature>
<reference evidence="4" key="1">
    <citation type="journal article" date="2020" name="mSystems">
        <title>Genome- and Community-Level Interaction Insights into Carbon Utilization and Element Cycling Functions of Hydrothermarchaeota in Hydrothermal Sediment.</title>
        <authorList>
            <person name="Zhou Z."/>
            <person name="Liu Y."/>
            <person name="Xu W."/>
            <person name="Pan J."/>
            <person name="Luo Z.H."/>
            <person name="Li M."/>
        </authorList>
    </citation>
    <scope>NUCLEOTIDE SEQUENCE [LARGE SCALE GENOMIC DNA]</scope>
    <source>
        <strain evidence="4">SpSt-339</strain>
    </source>
</reference>
<dbReference type="SMART" id="SM00257">
    <property type="entry name" value="LysM"/>
    <property type="match status" value="1"/>
</dbReference>
<proteinExistence type="predicted"/>
<feature type="transmembrane region" description="Helical" evidence="2">
    <location>
        <begin position="6"/>
        <end position="24"/>
    </location>
</feature>
<keyword evidence="2" id="KW-0812">Transmembrane</keyword>
<sequence length="247" mass="26468">MSRDQQIGLALGILLVGAVSAFFFRHEEPTERRLPVLKTAADLDRQIAERPHAPYLTEAEEPARVEAAADPLDSPDPFASSDPDATGLVPEPIVLDGELPDARLASHPVTTGAPAREVYHIVRSGDTLSSIAQQYLGSTARYQDVFEANRDRLRTPNDLRIGQELRIPVAAPVGTQDLPGNQPAHQPAAPSMESQPGDDRRFVPYRGSPLTPGPKSPDASAAPPVASPVNPGRRLSQLPPKDGAVVR</sequence>
<dbReference type="Pfam" id="PF01476">
    <property type="entry name" value="LysM"/>
    <property type="match status" value="1"/>
</dbReference>
<comment type="caution">
    <text evidence="4">The sequence shown here is derived from an EMBL/GenBank/DDBJ whole genome shotgun (WGS) entry which is preliminary data.</text>
</comment>
<dbReference type="Gene3D" id="3.10.350.10">
    <property type="entry name" value="LysM domain"/>
    <property type="match status" value="1"/>
</dbReference>
<evidence type="ECO:0000256" key="1">
    <source>
        <dbReference type="SAM" id="MobiDB-lite"/>
    </source>
</evidence>
<feature type="region of interest" description="Disordered" evidence="1">
    <location>
        <begin position="173"/>
        <end position="247"/>
    </location>
</feature>
<accession>A0A7C2PC38</accession>
<name>A0A7C2PC38_9PLAN</name>
<keyword evidence="2" id="KW-0472">Membrane</keyword>
<dbReference type="SUPFAM" id="SSF54106">
    <property type="entry name" value="LysM domain"/>
    <property type="match status" value="1"/>
</dbReference>
<dbReference type="CDD" id="cd00118">
    <property type="entry name" value="LysM"/>
    <property type="match status" value="1"/>
</dbReference>
<evidence type="ECO:0000256" key="2">
    <source>
        <dbReference type="SAM" id="Phobius"/>
    </source>
</evidence>
<dbReference type="AlphaFoldDB" id="A0A7C2PC38"/>
<gene>
    <name evidence="4" type="ORF">ENQ76_14845</name>
</gene>
<keyword evidence="2" id="KW-1133">Transmembrane helix</keyword>
<dbReference type="InterPro" id="IPR036779">
    <property type="entry name" value="LysM_dom_sf"/>
</dbReference>
<dbReference type="PROSITE" id="PS51782">
    <property type="entry name" value="LYSM"/>
    <property type="match status" value="1"/>
</dbReference>
<evidence type="ECO:0000259" key="3">
    <source>
        <dbReference type="PROSITE" id="PS51782"/>
    </source>
</evidence>
<protein>
    <submittedName>
        <fullName evidence="4">LysM peptidoglycan-binding domain-containing protein</fullName>
    </submittedName>
</protein>
<feature type="domain" description="LysM" evidence="3">
    <location>
        <begin position="118"/>
        <end position="167"/>
    </location>
</feature>
<dbReference type="EMBL" id="DSOK01000407">
    <property type="protein sequence ID" value="HEN16736.1"/>
    <property type="molecule type" value="Genomic_DNA"/>
</dbReference>
<organism evidence="4">
    <name type="scientific">Schlesneria paludicola</name>
    <dbReference type="NCBI Taxonomy" id="360056"/>
    <lineage>
        <taxon>Bacteria</taxon>
        <taxon>Pseudomonadati</taxon>
        <taxon>Planctomycetota</taxon>
        <taxon>Planctomycetia</taxon>
        <taxon>Planctomycetales</taxon>
        <taxon>Planctomycetaceae</taxon>
        <taxon>Schlesneria</taxon>
    </lineage>
</organism>
<dbReference type="InterPro" id="IPR018392">
    <property type="entry name" value="LysM"/>
</dbReference>
<evidence type="ECO:0000313" key="4">
    <source>
        <dbReference type="EMBL" id="HEN16736.1"/>
    </source>
</evidence>